<reference evidence="4" key="1">
    <citation type="submission" date="2016-10" db="EMBL/GenBank/DDBJ databases">
        <authorList>
            <person name="Varghese N."/>
            <person name="Submissions S."/>
        </authorList>
    </citation>
    <scope>NUCLEOTIDE SEQUENCE [LARGE SCALE GENOMIC DNA]</scope>
    <source>
        <strain evidence="4">DSM 11443</strain>
    </source>
</reference>
<feature type="transmembrane region" description="Helical" evidence="1">
    <location>
        <begin position="268"/>
        <end position="287"/>
    </location>
</feature>
<evidence type="ECO:0000256" key="1">
    <source>
        <dbReference type="SAM" id="Phobius"/>
    </source>
</evidence>
<feature type="transmembrane region" description="Helical" evidence="1">
    <location>
        <begin position="235"/>
        <end position="256"/>
    </location>
</feature>
<feature type="transmembrane region" description="Helical" evidence="1">
    <location>
        <begin position="299"/>
        <end position="320"/>
    </location>
</feature>
<dbReference type="CDD" id="cd03392">
    <property type="entry name" value="PAP2_like_2"/>
    <property type="match status" value="1"/>
</dbReference>
<keyword evidence="1" id="KW-0472">Membrane</keyword>
<dbReference type="PANTHER" id="PTHR14969">
    <property type="entry name" value="SPHINGOSINE-1-PHOSPHATE PHOSPHOHYDROLASE"/>
    <property type="match status" value="1"/>
</dbReference>
<dbReference type="Pfam" id="PF01569">
    <property type="entry name" value="PAP2"/>
    <property type="match status" value="1"/>
</dbReference>
<feature type="transmembrane region" description="Helical" evidence="1">
    <location>
        <begin position="83"/>
        <end position="103"/>
    </location>
</feature>
<dbReference type="Proteomes" id="UP000198977">
    <property type="component" value="Unassembled WGS sequence"/>
</dbReference>
<accession>A0A1I2G957</accession>
<dbReference type="EMBL" id="FOMW01000020">
    <property type="protein sequence ID" value="SFF13487.1"/>
    <property type="molecule type" value="Genomic_DNA"/>
</dbReference>
<dbReference type="InterPro" id="IPR036938">
    <property type="entry name" value="PAP2/HPO_sf"/>
</dbReference>
<evidence type="ECO:0000259" key="2">
    <source>
        <dbReference type="SMART" id="SM00014"/>
    </source>
</evidence>
<dbReference type="STRING" id="74348.SAMN04488523_12026"/>
<protein>
    <submittedName>
        <fullName evidence="3">Undecaprenyl-diphosphatase</fullName>
    </submittedName>
</protein>
<gene>
    <name evidence="3" type="ORF">SAMN04488523_12026</name>
</gene>
<dbReference type="InterPro" id="IPR000326">
    <property type="entry name" value="PAP2/HPO"/>
</dbReference>
<dbReference type="InterPro" id="IPR025902">
    <property type="entry name" value="LssY-like-C_dom"/>
</dbReference>
<dbReference type="OrthoDB" id="9801622at2"/>
<dbReference type="SMART" id="SM00014">
    <property type="entry name" value="acidPPc"/>
    <property type="match status" value="1"/>
</dbReference>
<dbReference type="PANTHER" id="PTHR14969:SF13">
    <property type="entry name" value="AT30094P"/>
    <property type="match status" value="1"/>
</dbReference>
<proteinExistence type="predicted"/>
<dbReference type="AlphaFoldDB" id="A0A1I2G957"/>
<keyword evidence="1" id="KW-0812">Transmembrane</keyword>
<evidence type="ECO:0000313" key="3">
    <source>
        <dbReference type="EMBL" id="SFF13487.1"/>
    </source>
</evidence>
<dbReference type="Pfam" id="PF14067">
    <property type="entry name" value="LssY_C"/>
    <property type="match status" value="1"/>
</dbReference>
<dbReference type="RefSeq" id="WP_093925332.1">
    <property type="nucleotide sequence ID" value="NZ_FOMW01000020.1"/>
</dbReference>
<dbReference type="SUPFAM" id="SSF48317">
    <property type="entry name" value="Acid phosphatase/Vanadium-dependent haloperoxidase"/>
    <property type="match status" value="1"/>
</dbReference>
<sequence>MVSNLLSNIEAIGFWVYWVIGLMSVLLLLWFLISRLRRSWSFLSSVLGSVALTVRDNQDFRALFARCPKLFYFLTRRVSRQTFSGLPATFLGLAFLYFLGLYVESVLRLLDHGSLVQADSHISSLVLTVRSDGLTRFFTIVTGLGYWQAAILVGLAATILMWIWDRRHYIPTLWFTLVCNVISVWLLKLVFARARPDVALYVESSYAFPSGHSATIATLSVFLTYVLVRERIGQDLFWILSCFTLVFLVGLSRVYLGEHFLSDVLNGYLVGTLWAITGIFLAERLGLRQTSSGMQVTGAGRWWATAGVIAVTTILLGFVLEDYSRTLRHNVPTCEAQLSVPIDKALREGILPTRSESMIGTSQEPVSLILYFPDDTTLLDAMAAAGWQHADPPGVVTLSRAAIAAWLDRPYETAPITSVFLNGWPQDFGFQKALTSEGLRRRHYARFWRIRMQESSDLVVFVGTVSFDVGSKSGLTHRIDPNVDAERDLLVADLLRNGGVQQDGRAKIVAQLLDQNVFGDQYYTGGRAVILSILNATVGPRATE</sequence>
<keyword evidence="4" id="KW-1185">Reference proteome</keyword>
<feature type="transmembrane region" description="Helical" evidence="1">
    <location>
        <begin position="206"/>
        <end position="228"/>
    </location>
</feature>
<feature type="transmembrane region" description="Helical" evidence="1">
    <location>
        <begin position="144"/>
        <end position="164"/>
    </location>
</feature>
<feature type="transmembrane region" description="Helical" evidence="1">
    <location>
        <begin position="173"/>
        <end position="194"/>
    </location>
</feature>
<evidence type="ECO:0000313" key="4">
    <source>
        <dbReference type="Proteomes" id="UP000198977"/>
    </source>
</evidence>
<feature type="transmembrane region" description="Helical" evidence="1">
    <location>
        <begin position="12"/>
        <end position="33"/>
    </location>
</feature>
<feature type="domain" description="Phosphatidic acid phosphatase type 2/haloperoxidase" evidence="2">
    <location>
        <begin position="169"/>
        <end position="279"/>
    </location>
</feature>
<dbReference type="Gene3D" id="1.20.144.10">
    <property type="entry name" value="Phosphatidic acid phosphatase type 2/haloperoxidase"/>
    <property type="match status" value="1"/>
</dbReference>
<keyword evidence="1" id="KW-1133">Transmembrane helix</keyword>
<name>A0A1I2G957_9RHOB</name>
<organism evidence="3 4">
    <name type="scientific">Sulfitobacter brevis</name>
    <dbReference type="NCBI Taxonomy" id="74348"/>
    <lineage>
        <taxon>Bacteria</taxon>
        <taxon>Pseudomonadati</taxon>
        <taxon>Pseudomonadota</taxon>
        <taxon>Alphaproteobacteria</taxon>
        <taxon>Rhodobacterales</taxon>
        <taxon>Roseobacteraceae</taxon>
        <taxon>Sulfitobacter</taxon>
    </lineage>
</organism>